<dbReference type="PROSITE" id="PS51012">
    <property type="entry name" value="ABC_TM2"/>
    <property type="match status" value="1"/>
</dbReference>
<reference evidence="11" key="1">
    <citation type="journal article" date="2019" name="Int. J. Syst. Evol. Microbiol.">
        <title>The Global Catalogue of Microorganisms (GCM) 10K type strain sequencing project: providing services to taxonomists for standard genome sequencing and annotation.</title>
        <authorList>
            <consortium name="The Broad Institute Genomics Platform"/>
            <consortium name="The Broad Institute Genome Sequencing Center for Infectious Disease"/>
            <person name="Wu L."/>
            <person name="Ma J."/>
        </authorList>
    </citation>
    <scope>NUCLEOTIDE SEQUENCE [LARGE SCALE GENOMIC DNA]</scope>
    <source>
        <strain evidence="11">JCM 13004</strain>
    </source>
</reference>
<name>A0ABP4H5G2_9ACTN</name>
<evidence type="ECO:0000256" key="7">
    <source>
        <dbReference type="ARBA" id="ARBA00023136"/>
    </source>
</evidence>
<feature type="transmembrane region" description="Helical" evidence="8">
    <location>
        <begin position="376"/>
        <end position="396"/>
    </location>
</feature>
<keyword evidence="3" id="KW-0813">Transport</keyword>
<gene>
    <name evidence="10" type="ORF">GCM10009665_46810</name>
</gene>
<evidence type="ECO:0000259" key="9">
    <source>
        <dbReference type="PROSITE" id="PS51012"/>
    </source>
</evidence>
<dbReference type="Pfam" id="PF12698">
    <property type="entry name" value="ABC2_membrane_3"/>
    <property type="match status" value="1"/>
</dbReference>
<sequence length="403" mass="42340">MIPMIRKELLVLLRDRASLITLFISPILFMTVMSFALGNSFSGLGAAGKISLSIVDQDHTPASQAVVTALSSSGQLKITSAQDGSPLTAETAESRVHAKTDAFAVVIPAGFQQRVADGAAPTVGYVVDPSSSRQVVDPLESAITSLLTTVTSQAGTRIALTRFADAQSDPALQAAIAAQVAALDATTHQVDTKVSFPAGEGPVKYPSVYQQEVPGYTVMYVFFIVTIMASSILVERREGTFRRLLSAPMPRWQLLLGKVVPYLLVAMVQVGILLGFGKLVFGMDLGLHPLALLPVSLALAACAVALGLLLASIARSEAQVAGIGTSTVLVLAALGGCMVPGVFMPHFMQDIARYVPQGIALNAYQDVLVRGESLRAVLPGAGILLALAAGLFALALPRFRFVR</sequence>
<feature type="transmembrane region" description="Helical" evidence="8">
    <location>
        <begin position="289"/>
        <end position="313"/>
    </location>
</feature>
<proteinExistence type="inferred from homology"/>
<evidence type="ECO:0000256" key="8">
    <source>
        <dbReference type="SAM" id="Phobius"/>
    </source>
</evidence>
<evidence type="ECO:0000313" key="10">
    <source>
        <dbReference type="EMBL" id="GAA1250776.1"/>
    </source>
</evidence>
<feature type="domain" description="ABC transmembrane type-2" evidence="9">
    <location>
        <begin position="170"/>
        <end position="402"/>
    </location>
</feature>
<protein>
    <submittedName>
        <fullName evidence="10">ABC transporter permease</fullName>
    </submittedName>
</protein>
<dbReference type="PANTHER" id="PTHR30294:SF38">
    <property type="entry name" value="TRANSPORT PERMEASE PROTEIN"/>
    <property type="match status" value="1"/>
</dbReference>
<evidence type="ECO:0000256" key="5">
    <source>
        <dbReference type="ARBA" id="ARBA00022692"/>
    </source>
</evidence>
<keyword evidence="5 8" id="KW-0812">Transmembrane</keyword>
<evidence type="ECO:0000313" key="11">
    <source>
        <dbReference type="Proteomes" id="UP001500037"/>
    </source>
</evidence>
<evidence type="ECO:0000256" key="1">
    <source>
        <dbReference type="ARBA" id="ARBA00004651"/>
    </source>
</evidence>
<comment type="subcellular location">
    <subcellularLocation>
        <location evidence="1">Cell membrane</location>
        <topology evidence="1">Multi-pass membrane protein</topology>
    </subcellularLocation>
</comment>
<dbReference type="InterPro" id="IPR047817">
    <property type="entry name" value="ABC2_TM_bact-type"/>
</dbReference>
<dbReference type="InterPro" id="IPR051449">
    <property type="entry name" value="ABC-2_transporter_component"/>
</dbReference>
<keyword evidence="4" id="KW-1003">Cell membrane</keyword>
<feature type="transmembrane region" description="Helical" evidence="8">
    <location>
        <begin position="320"/>
        <end position="343"/>
    </location>
</feature>
<evidence type="ECO:0000256" key="6">
    <source>
        <dbReference type="ARBA" id="ARBA00022989"/>
    </source>
</evidence>
<dbReference type="Gene3D" id="3.40.1710.10">
    <property type="entry name" value="abc type-2 transporter like domain"/>
    <property type="match status" value="1"/>
</dbReference>
<dbReference type="Proteomes" id="UP001500037">
    <property type="component" value="Unassembled WGS sequence"/>
</dbReference>
<evidence type="ECO:0000256" key="2">
    <source>
        <dbReference type="ARBA" id="ARBA00007783"/>
    </source>
</evidence>
<evidence type="ECO:0000256" key="4">
    <source>
        <dbReference type="ARBA" id="ARBA00022475"/>
    </source>
</evidence>
<dbReference type="EMBL" id="BAAALF010000092">
    <property type="protein sequence ID" value="GAA1250776.1"/>
    <property type="molecule type" value="Genomic_DNA"/>
</dbReference>
<keyword evidence="6 8" id="KW-1133">Transmembrane helix</keyword>
<evidence type="ECO:0000256" key="3">
    <source>
        <dbReference type="ARBA" id="ARBA00022448"/>
    </source>
</evidence>
<dbReference type="InterPro" id="IPR013525">
    <property type="entry name" value="ABC2_TM"/>
</dbReference>
<comment type="similarity">
    <text evidence="2">Belongs to the ABC-2 integral membrane protein family.</text>
</comment>
<dbReference type="PANTHER" id="PTHR30294">
    <property type="entry name" value="MEMBRANE COMPONENT OF ABC TRANSPORTER YHHJ-RELATED"/>
    <property type="match status" value="1"/>
</dbReference>
<organism evidence="10 11">
    <name type="scientific">Kitasatospora nipponensis</name>
    <dbReference type="NCBI Taxonomy" id="258049"/>
    <lineage>
        <taxon>Bacteria</taxon>
        <taxon>Bacillati</taxon>
        <taxon>Actinomycetota</taxon>
        <taxon>Actinomycetes</taxon>
        <taxon>Kitasatosporales</taxon>
        <taxon>Streptomycetaceae</taxon>
        <taxon>Kitasatospora</taxon>
    </lineage>
</organism>
<comment type="caution">
    <text evidence="10">The sequence shown here is derived from an EMBL/GenBank/DDBJ whole genome shotgun (WGS) entry which is preliminary data.</text>
</comment>
<accession>A0ABP4H5G2</accession>
<keyword evidence="7 8" id="KW-0472">Membrane</keyword>
<feature type="transmembrane region" description="Helical" evidence="8">
    <location>
        <begin position="213"/>
        <end position="234"/>
    </location>
</feature>
<feature type="transmembrane region" description="Helical" evidence="8">
    <location>
        <begin position="255"/>
        <end position="277"/>
    </location>
</feature>
<keyword evidence="11" id="KW-1185">Reference proteome</keyword>